<keyword evidence="3 12" id="KW-0963">Cytoplasm</keyword>
<feature type="domain" description="Cysteinyl-tRNA synthetase class Ia DALR" evidence="13">
    <location>
        <begin position="355"/>
        <end position="419"/>
    </location>
</feature>
<dbReference type="GO" id="GO:0005829">
    <property type="term" value="C:cytosol"/>
    <property type="evidence" value="ECO:0007669"/>
    <property type="project" value="TreeGrafter"/>
</dbReference>
<feature type="binding site" evidence="12">
    <location>
        <position position="208"/>
    </location>
    <ligand>
        <name>Zn(2+)</name>
        <dbReference type="ChEBI" id="CHEBI:29105"/>
    </ligand>
</feature>
<dbReference type="InterPro" id="IPR009080">
    <property type="entry name" value="tRNAsynth_Ia_anticodon-bd"/>
</dbReference>
<dbReference type="InterPro" id="IPR015273">
    <property type="entry name" value="Cys-tRNA-synt_Ia_DALR"/>
</dbReference>
<evidence type="ECO:0000313" key="14">
    <source>
        <dbReference type="EMBL" id="UJG42150.1"/>
    </source>
</evidence>
<dbReference type="GO" id="GO:0006423">
    <property type="term" value="P:cysteinyl-tRNA aminoacylation"/>
    <property type="evidence" value="ECO:0007669"/>
    <property type="project" value="UniProtKB-UniRule"/>
</dbReference>
<feature type="short sequence motif" description="'HIGH' region" evidence="12">
    <location>
        <begin position="29"/>
        <end position="39"/>
    </location>
</feature>
<dbReference type="SUPFAM" id="SSF52374">
    <property type="entry name" value="Nucleotidylyl transferase"/>
    <property type="match status" value="1"/>
</dbReference>
<dbReference type="PRINTS" id="PR00983">
    <property type="entry name" value="TRNASYNTHCYS"/>
</dbReference>
<dbReference type="InterPro" id="IPR014729">
    <property type="entry name" value="Rossmann-like_a/b/a_fold"/>
</dbReference>
<comment type="catalytic activity">
    <reaction evidence="11 12">
        <text>tRNA(Cys) + L-cysteine + ATP = L-cysteinyl-tRNA(Cys) + AMP + diphosphate</text>
        <dbReference type="Rhea" id="RHEA:17773"/>
        <dbReference type="Rhea" id="RHEA-COMP:9661"/>
        <dbReference type="Rhea" id="RHEA-COMP:9679"/>
        <dbReference type="ChEBI" id="CHEBI:30616"/>
        <dbReference type="ChEBI" id="CHEBI:33019"/>
        <dbReference type="ChEBI" id="CHEBI:35235"/>
        <dbReference type="ChEBI" id="CHEBI:78442"/>
        <dbReference type="ChEBI" id="CHEBI:78517"/>
        <dbReference type="ChEBI" id="CHEBI:456215"/>
        <dbReference type="EC" id="6.1.1.16"/>
    </reaction>
</comment>
<dbReference type="InterPro" id="IPR015803">
    <property type="entry name" value="Cys-tRNA-ligase"/>
</dbReference>
<evidence type="ECO:0000259" key="13">
    <source>
        <dbReference type="SMART" id="SM00840"/>
    </source>
</evidence>
<evidence type="ECO:0000256" key="12">
    <source>
        <dbReference type="HAMAP-Rule" id="MF_00041"/>
    </source>
</evidence>
<evidence type="ECO:0000256" key="9">
    <source>
        <dbReference type="ARBA" id="ARBA00022917"/>
    </source>
</evidence>
<evidence type="ECO:0000256" key="11">
    <source>
        <dbReference type="ARBA" id="ARBA00047398"/>
    </source>
</evidence>
<dbReference type="GO" id="GO:0004817">
    <property type="term" value="F:cysteine-tRNA ligase activity"/>
    <property type="evidence" value="ECO:0007669"/>
    <property type="project" value="UniProtKB-UniRule"/>
</dbReference>
<dbReference type="EMBL" id="CP084166">
    <property type="protein sequence ID" value="UJG42150.1"/>
    <property type="molecule type" value="Genomic_DNA"/>
</dbReference>
<keyword evidence="9 12" id="KW-0648">Protein biosynthesis</keyword>
<evidence type="ECO:0000256" key="4">
    <source>
        <dbReference type="ARBA" id="ARBA00022598"/>
    </source>
</evidence>
<dbReference type="HAMAP" id="MF_00041">
    <property type="entry name" value="Cys_tRNA_synth"/>
    <property type="match status" value="1"/>
</dbReference>
<accession>A0A9Y1BNJ6</accession>
<dbReference type="GO" id="GO:0005524">
    <property type="term" value="F:ATP binding"/>
    <property type="evidence" value="ECO:0007669"/>
    <property type="project" value="UniProtKB-UniRule"/>
</dbReference>
<comment type="similarity">
    <text evidence="2 12">Belongs to the class-I aminoacyl-tRNA synthetase family.</text>
</comment>
<reference evidence="14" key="1">
    <citation type="journal article" date="2022" name="Nat. Microbiol.">
        <title>Unique mobile elements and scalable gene flow at the prokaryote-eukaryote boundary revealed by circularized Asgard archaea genomes.</title>
        <authorList>
            <person name="Wu F."/>
            <person name="Speth D.R."/>
            <person name="Philosof A."/>
            <person name="Cremiere A."/>
            <person name="Narayanan A."/>
            <person name="Barco R.A."/>
            <person name="Connon S.A."/>
            <person name="Amend J.P."/>
            <person name="Antoshechkin I.A."/>
            <person name="Orphan V.J."/>
        </authorList>
    </citation>
    <scope>NUCLEOTIDE SEQUENCE</scope>
    <source>
        <strain evidence="14">PM71</strain>
    </source>
</reference>
<proteinExistence type="inferred from homology"/>
<keyword evidence="7 12" id="KW-0862">Zinc</keyword>
<dbReference type="NCBIfam" id="TIGR00435">
    <property type="entry name" value="cysS"/>
    <property type="match status" value="1"/>
</dbReference>
<dbReference type="PANTHER" id="PTHR10890">
    <property type="entry name" value="CYSTEINYL-TRNA SYNTHETASE"/>
    <property type="match status" value="1"/>
</dbReference>
<dbReference type="InterPro" id="IPR032678">
    <property type="entry name" value="tRNA-synt_1_cat_dom"/>
</dbReference>
<protein>
    <recommendedName>
        <fullName evidence="12">Cysteine--tRNA ligase</fullName>
        <ecNumber evidence="12">6.1.1.16</ecNumber>
    </recommendedName>
    <alternativeName>
        <fullName evidence="12">Cysteinyl-tRNA synthetase</fullName>
        <shortName evidence="12">CysRS</shortName>
    </alternativeName>
</protein>
<dbReference type="PANTHER" id="PTHR10890:SF3">
    <property type="entry name" value="CYSTEINE--TRNA LIGASE, CYTOPLASMIC"/>
    <property type="match status" value="1"/>
</dbReference>
<keyword evidence="6 12" id="KW-0547">Nucleotide-binding</keyword>
<name>A0A9Y1BNJ6_9ARCH</name>
<dbReference type="InterPro" id="IPR024909">
    <property type="entry name" value="Cys-tRNA/MSH_ligase"/>
</dbReference>
<feature type="binding site" evidence="12">
    <location>
        <position position="233"/>
    </location>
    <ligand>
        <name>Zn(2+)</name>
        <dbReference type="ChEBI" id="CHEBI:29105"/>
    </ligand>
</feature>
<evidence type="ECO:0000256" key="7">
    <source>
        <dbReference type="ARBA" id="ARBA00022833"/>
    </source>
</evidence>
<organism evidence="14">
    <name type="scientific">Candidatus Heimdallarchaeum aukensis</name>
    <dbReference type="NCBI Taxonomy" id="2876573"/>
    <lineage>
        <taxon>Archaea</taxon>
        <taxon>Promethearchaeati</taxon>
        <taxon>Candidatus Heimdallarchaeota</taxon>
        <taxon>Candidatus Heimdallarchaeia (ex Rinke et al. 2021) (nom. nud.)</taxon>
        <taxon>Candidatus Heimdallarchaeales</taxon>
        <taxon>Candidatus Heimdallarchaeaceae</taxon>
        <taxon>Candidatus Heimdallarchaeum</taxon>
    </lineage>
</organism>
<feature type="binding site" evidence="12">
    <location>
        <position position="27"/>
    </location>
    <ligand>
        <name>Zn(2+)</name>
        <dbReference type="ChEBI" id="CHEBI:29105"/>
    </ligand>
</feature>
<comment type="cofactor">
    <cofactor evidence="12">
        <name>Zn(2+)</name>
        <dbReference type="ChEBI" id="CHEBI:29105"/>
    </cofactor>
    <text evidence="12">Binds 1 zinc ion per subunit.</text>
</comment>
<evidence type="ECO:0000256" key="5">
    <source>
        <dbReference type="ARBA" id="ARBA00022723"/>
    </source>
</evidence>
<dbReference type="Pfam" id="PF01406">
    <property type="entry name" value="tRNA-synt_1e"/>
    <property type="match status" value="1"/>
</dbReference>
<gene>
    <name evidence="12 14" type="primary">cysS</name>
    <name evidence="14" type="ORF">K9W45_09905</name>
</gene>
<feature type="binding site" evidence="12">
    <location>
        <position position="237"/>
    </location>
    <ligand>
        <name>Zn(2+)</name>
        <dbReference type="ChEBI" id="CHEBI:29105"/>
    </ligand>
</feature>
<dbReference type="EC" id="6.1.1.16" evidence="12"/>
<evidence type="ECO:0000256" key="3">
    <source>
        <dbReference type="ARBA" id="ARBA00022490"/>
    </source>
</evidence>
<dbReference type="Pfam" id="PF09190">
    <property type="entry name" value="DALR_2"/>
    <property type="match status" value="1"/>
</dbReference>
<keyword evidence="10 12" id="KW-0030">Aminoacyl-tRNA synthetase</keyword>
<comment type="subcellular location">
    <subcellularLocation>
        <location evidence="1 12">Cytoplasm</location>
    </subcellularLocation>
</comment>
<keyword evidence="4 12" id="KW-0436">Ligase</keyword>
<dbReference type="SMART" id="SM00840">
    <property type="entry name" value="DALR_2"/>
    <property type="match status" value="1"/>
</dbReference>
<dbReference type="Gene3D" id="3.40.50.620">
    <property type="entry name" value="HUPs"/>
    <property type="match status" value="1"/>
</dbReference>
<dbReference type="FunFam" id="3.40.50.620:FF:000009">
    <property type="entry name" value="Cysteine--tRNA ligase"/>
    <property type="match status" value="1"/>
</dbReference>
<feature type="binding site" evidence="12">
    <location>
        <position position="268"/>
    </location>
    <ligand>
        <name>ATP</name>
        <dbReference type="ChEBI" id="CHEBI:30616"/>
    </ligand>
</feature>
<evidence type="ECO:0000256" key="6">
    <source>
        <dbReference type="ARBA" id="ARBA00022741"/>
    </source>
</evidence>
<feature type="short sequence motif" description="'KMSKS' region" evidence="12">
    <location>
        <begin position="265"/>
        <end position="269"/>
    </location>
</feature>
<dbReference type="Proteomes" id="UP001201020">
    <property type="component" value="Chromosome"/>
</dbReference>
<evidence type="ECO:0000256" key="1">
    <source>
        <dbReference type="ARBA" id="ARBA00004496"/>
    </source>
</evidence>
<dbReference type="SUPFAM" id="SSF47323">
    <property type="entry name" value="Anticodon-binding domain of a subclass of class I aminoacyl-tRNA synthetases"/>
    <property type="match status" value="1"/>
</dbReference>
<keyword evidence="5 12" id="KW-0479">Metal-binding</keyword>
<dbReference type="AlphaFoldDB" id="A0A9Y1BNJ6"/>
<evidence type="ECO:0000256" key="2">
    <source>
        <dbReference type="ARBA" id="ARBA00005594"/>
    </source>
</evidence>
<sequence>MKVYNTLTRKLEEFKPINEGKIHWYHCGVTVYSRSHLGHARNLIAFDTIRRYLEYRGYEVRYVQNFTDVDDKMIARANEEGVSIIELAERNIYDYYEDLDKLNVKRPTLAPRALLHINHMIKDIQVLIEKGFAYVADNGDVYFDVRKWKEYGKLSKQKLENILEHTEDTENPNKRFPADFALWKAKKEGEPSWPSPWGEGRPGWHIECSTMSMTYLGETFDIHSGGQDLIFPHHENEIAQSECLTGKPFANYWLHNGFVKIDAEKMSKSIGNIININTILKKYSPDSVRLYILLTHYRQPIDFTEDGLEQAEITAERLFNTIVLLKSFAEDGEETNAVTEEDKTMIQKIENARTKFIEAMNEDFNTSNALAAVFDISKDINDYLRKTDEINSIVIRKANELFDEFRLVLGLFSDIDRYITMDKVKNLVNLLIDLRQEFRKNKNWEKSDKIRDTLKDSGIILEDNPKRVLWKLVTK</sequence>
<keyword evidence="8 12" id="KW-0067">ATP-binding</keyword>
<dbReference type="Gene3D" id="1.20.120.1910">
    <property type="entry name" value="Cysteine-tRNA ligase, C-terminal anti-codon recognition domain"/>
    <property type="match status" value="1"/>
</dbReference>
<dbReference type="GO" id="GO:0008270">
    <property type="term" value="F:zinc ion binding"/>
    <property type="evidence" value="ECO:0007669"/>
    <property type="project" value="UniProtKB-UniRule"/>
</dbReference>
<dbReference type="CDD" id="cd00672">
    <property type="entry name" value="CysRS_core"/>
    <property type="match status" value="1"/>
</dbReference>
<evidence type="ECO:0000256" key="8">
    <source>
        <dbReference type="ARBA" id="ARBA00022840"/>
    </source>
</evidence>
<evidence type="ECO:0000256" key="10">
    <source>
        <dbReference type="ARBA" id="ARBA00023146"/>
    </source>
</evidence>